<sequence>MGGKMDVYIDIASLYSYIAFYHLLNNKDLLAAHGVQVELHPVLLGAINAASGNKPPWSLPAKATYGTFDARRAAVRAGLPGIQTPPNFMDRSMTVLPLRALHFVKKHYPDAVYQTTWHWLLRSFWEPPNHNVTRPDALVGILADAPRQYPPPPGADDKLFAEADVRRIVEGAATQEIKDAVKKTTQEAIDRGAFGAPWIWAVNEEGEGEPFFGSDRFHFVYEYLNVPYQDIAILPPSEAAKL</sequence>
<dbReference type="Gene3D" id="3.40.30.10">
    <property type="entry name" value="Glutaredoxin"/>
    <property type="match status" value="1"/>
</dbReference>
<evidence type="ECO:0000313" key="3">
    <source>
        <dbReference type="Proteomes" id="UP000295083"/>
    </source>
</evidence>
<dbReference type="PANTHER" id="PTHR42943">
    <property type="entry name" value="GLUTATHIONE S-TRANSFERASE KAPPA"/>
    <property type="match status" value="1"/>
</dbReference>
<dbReference type="GO" id="GO:0006749">
    <property type="term" value="P:glutathione metabolic process"/>
    <property type="evidence" value="ECO:0007669"/>
    <property type="project" value="TreeGrafter"/>
</dbReference>
<dbReference type="PANTHER" id="PTHR42943:SF13">
    <property type="entry name" value="GLUTATHIONE S-TRANSFERASE KAPPA-RELATED"/>
    <property type="match status" value="1"/>
</dbReference>
<proteinExistence type="predicted"/>
<reference evidence="2 3" key="1">
    <citation type="submission" date="2018-11" db="EMBL/GenBank/DDBJ databases">
        <title>Genome sequence and assembly of Colletotrichum spinosum.</title>
        <authorList>
            <person name="Gan P."/>
            <person name="Shirasu K."/>
        </authorList>
    </citation>
    <scope>NUCLEOTIDE SEQUENCE [LARGE SCALE GENOMIC DNA]</scope>
    <source>
        <strain evidence="2 3">CBS 515.97</strain>
    </source>
</reference>
<feature type="domain" description="DSBA-like thioredoxin" evidence="1">
    <location>
        <begin position="6"/>
        <end position="120"/>
    </location>
</feature>
<evidence type="ECO:0000259" key="1">
    <source>
        <dbReference type="Pfam" id="PF01323"/>
    </source>
</evidence>
<dbReference type="AlphaFoldDB" id="A0A4R8Q4T3"/>
<dbReference type="GO" id="GO:0004602">
    <property type="term" value="F:glutathione peroxidase activity"/>
    <property type="evidence" value="ECO:0007669"/>
    <property type="project" value="TreeGrafter"/>
</dbReference>
<gene>
    <name evidence="2" type="primary">gstk-1</name>
    <name evidence="2" type="ORF">C8035_v008919</name>
</gene>
<evidence type="ECO:0000313" key="2">
    <source>
        <dbReference type="EMBL" id="TDZ28753.1"/>
    </source>
</evidence>
<dbReference type="Proteomes" id="UP000295083">
    <property type="component" value="Unassembled WGS sequence"/>
</dbReference>
<keyword evidence="3" id="KW-1185">Reference proteome</keyword>
<name>A0A4R8Q4T3_9PEZI</name>
<dbReference type="InterPro" id="IPR036249">
    <property type="entry name" value="Thioredoxin-like_sf"/>
</dbReference>
<feature type="domain" description="DSBA-like thioredoxin" evidence="1">
    <location>
        <begin position="164"/>
        <end position="224"/>
    </location>
</feature>
<keyword evidence="2" id="KW-0808">Transferase</keyword>
<dbReference type="GO" id="GO:0005739">
    <property type="term" value="C:mitochondrion"/>
    <property type="evidence" value="ECO:0007669"/>
    <property type="project" value="TreeGrafter"/>
</dbReference>
<dbReference type="SUPFAM" id="SSF52833">
    <property type="entry name" value="Thioredoxin-like"/>
    <property type="match status" value="1"/>
</dbReference>
<dbReference type="Pfam" id="PF01323">
    <property type="entry name" value="DSBA"/>
    <property type="match status" value="2"/>
</dbReference>
<organism evidence="2 3">
    <name type="scientific">Colletotrichum spinosum</name>
    <dbReference type="NCBI Taxonomy" id="1347390"/>
    <lineage>
        <taxon>Eukaryota</taxon>
        <taxon>Fungi</taxon>
        <taxon>Dikarya</taxon>
        <taxon>Ascomycota</taxon>
        <taxon>Pezizomycotina</taxon>
        <taxon>Sordariomycetes</taxon>
        <taxon>Hypocreomycetidae</taxon>
        <taxon>Glomerellales</taxon>
        <taxon>Glomerellaceae</taxon>
        <taxon>Colletotrichum</taxon>
        <taxon>Colletotrichum orbiculare species complex</taxon>
    </lineage>
</organism>
<dbReference type="InterPro" id="IPR001853">
    <property type="entry name" value="DSBA-like_thioredoxin_dom"/>
</dbReference>
<dbReference type="GO" id="GO:0004364">
    <property type="term" value="F:glutathione transferase activity"/>
    <property type="evidence" value="ECO:0007669"/>
    <property type="project" value="TreeGrafter"/>
</dbReference>
<protein>
    <submittedName>
        <fullName evidence="2">Glutathione S-transferase kappa 1</fullName>
    </submittedName>
</protein>
<comment type="caution">
    <text evidence="2">The sequence shown here is derived from an EMBL/GenBank/DDBJ whole genome shotgun (WGS) entry which is preliminary data.</text>
</comment>
<dbReference type="EMBL" id="QAPG01000492">
    <property type="protein sequence ID" value="TDZ28753.1"/>
    <property type="molecule type" value="Genomic_DNA"/>
</dbReference>
<accession>A0A4R8Q4T3</accession>
<dbReference type="GO" id="GO:0005777">
    <property type="term" value="C:peroxisome"/>
    <property type="evidence" value="ECO:0007669"/>
    <property type="project" value="TreeGrafter"/>
</dbReference>
<dbReference type="InterPro" id="IPR051924">
    <property type="entry name" value="GST_Kappa/NadH"/>
</dbReference>